<proteinExistence type="inferred from homology"/>
<gene>
    <name evidence="4 5" type="primary">cyaY</name>
    <name evidence="5" type="ORF">DBV39_13960</name>
</gene>
<reference evidence="5 6" key="1">
    <citation type="submission" date="2018-04" db="EMBL/GenBank/DDBJ databases">
        <title>Bordetella sp. HZ20 isolated from seawater.</title>
        <authorList>
            <person name="Sun C."/>
        </authorList>
    </citation>
    <scope>NUCLEOTIDE SEQUENCE [LARGE SCALE GENOMIC DNA]</scope>
    <source>
        <strain evidence="5 6">HZ20</strain>
    </source>
</reference>
<dbReference type="Gene3D" id="3.30.920.10">
    <property type="entry name" value="Frataxin/CyaY"/>
    <property type="match status" value="1"/>
</dbReference>
<name>A0A2R4XLF2_9BURK</name>
<dbReference type="GO" id="GO:0008199">
    <property type="term" value="F:ferric iron binding"/>
    <property type="evidence" value="ECO:0007669"/>
    <property type="project" value="InterPro"/>
</dbReference>
<evidence type="ECO:0000313" key="6">
    <source>
        <dbReference type="Proteomes" id="UP000244571"/>
    </source>
</evidence>
<dbReference type="Proteomes" id="UP000244571">
    <property type="component" value="Chromosome"/>
</dbReference>
<evidence type="ECO:0000313" key="5">
    <source>
        <dbReference type="EMBL" id="AWB34636.1"/>
    </source>
</evidence>
<accession>A0A2R4XLF2</accession>
<protein>
    <recommendedName>
        <fullName evidence="4">Iron-sulfur cluster assembly protein CyaY</fullName>
    </recommendedName>
</protein>
<dbReference type="SMART" id="SM01219">
    <property type="entry name" value="Frataxin_Cyay"/>
    <property type="match status" value="1"/>
</dbReference>
<dbReference type="PANTHER" id="PTHR16821:SF2">
    <property type="entry name" value="FRATAXIN, MITOCHONDRIAL"/>
    <property type="match status" value="1"/>
</dbReference>
<dbReference type="GO" id="GO:0005737">
    <property type="term" value="C:cytoplasm"/>
    <property type="evidence" value="ECO:0007669"/>
    <property type="project" value="UniProtKB-ARBA"/>
</dbReference>
<dbReference type="PROSITE" id="PS01344">
    <property type="entry name" value="FRATAXIN_1"/>
    <property type="match status" value="1"/>
</dbReference>
<dbReference type="InterPro" id="IPR036524">
    <property type="entry name" value="Frataxin/CyaY_sf"/>
</dbReference>
<dbReference type="AlphaFoldDB" id="A0A2R4XLF2"/>
<comment type="function">
    <text evidence="4">Involved in iron-sulfur (Fe-S) cluster assembly. May act as a regulator of Fe-S biogenesis.</text>
</comment>
<dbReference type="KEGG" id="boz:DBV39_13960"/>
<evidence type="ECO:0000256" key="3">
    <source>
        <dbReference type="ARBA" id="ARBA00023004"/>
    </source>
</evidence>
<dbReference type="InterPro" id="IPR047584">
    <property type="entry name" value="CyaY"/>
</dbReference>
<dbReference type="Pfam" id="PF01491">
    <property type="entry name" value="Frataxin_Cyay"/>
    <property type="match status" value="1"/>
</dbReference>
<dbReference type="HAMAP" id="MF_00142">
    <property type="entry name" value="CyaY"/>
    <property type="match status" value="1"/>
</dbReference>
<organism evidence="5 6">
    <name type="scientific">Orrella marina</name>
    <dbReference type="NCBI Taxonomy" id="2163011"/>
    <lineage>
        <taxon>Bacteria</taxon>
        <taxon>Pseudomonadati</taxon>
        <taxon>Pseudomonadota</taxon>
        <taxon>Betaproteobacteria</taxon>
        <taxon>Burkholderiales</taxon>
        <taxon>Alcaligenaceae</taxon>
        <taxon>Orrella</taxon>
    </lineage>
</organism>
<dbReference type="InterPro" id="IPR020895">
    <property type="entry name" value="Frataxin_CS"/>
</dbReference>
<dbReference type="PANTHER" id="PTHR16821">
    <property type="entry name" value="FRATAXIN"/>
    <property type="match status" value="1"/>
</dbReference>
<evidence type="ECO:0000256" key="4">
    <source>
        <dbReference type="HAMAP-Rule" id="MF_00142"/>
    </source>
</evidence>
<dbReference type="NCBIfam" id="TIGR03421">
    <property type="entry name" value="FeS_CyaY"/>
    <property type="match status" value="1"/>
</dbReference>
<dbReference type="RefSeq" id="WP_108622052.1">
    <property type="nucleotide sequence ID" value="NZ_CP028901.1"/>
</dbReference>
<sequence>MTESEFEDRVGKILDAIEAHSDDWFDRLDVDLDSKREANVLNLLFDNKTPVVINSQAPMQEIWVAAPSGGFHYRFDGHQWVDTRGGPDLETALKVIFSDATGHDVELKF</sequence>
<evidence type="ECO:0000256" key="2">
    <source>
        <dbReference type="ARBA" id="ARBA00022723"/>
    </source>
</evidence>
<comment type="similarity">
    <text evidence="1 4">Belongs to the frataxin family.</text>
</comment>
<evidence type="ECO:0000256" key="1">
    <source>
        <dbReference type="ARBA" id="ARBA00008183"/>
    </source>
</evidence>
<dbReference type="PROSITE" id="PS50810">
    <property type="entry name" value="FRATAXIN_2"/>
    <property type="match status" value="1"/>
</dbReference>
<dbReference type="InterPro" id="IPR002908">
    <property type="entry name" value="Frataxin/CyaY"/>
</dbReference>
<dbReference type="SUPFAM" id="SSF55387">
    <property type="entry name" value="Frataxin/Nqo15-like"/>
    <property type="match status" value="1"/>
</dbReference>
<keyword evidence="2 4" id="KW-0479">Metal-binding</keyword>
<keyword evidence="6" id="KW-1185">Reference proteome</keyword>
<dbReference type="GO" id="GO:0016226">
    <property type="term" value="P:iron-sulfur cluster assembly"/>
    <property type="evidence" value="ECO:0007669"/>
    <property type="project" value="UniProtKB-UniRule"/>
</dbReference>
<dbReference type="OrthoDB" id="285675at2"/>
<dbReference type="EMBL" id="CP028901">
    <property type="protein sequence ID" value="AWB34636.1"/>
    <property type="molecule type" value="Genomic_DNA"/>
</dbReference>
<keyword evidence="3 4" id="KW-0408">Iron</keyword>